<dbReference type="GO" id="GO:0016020">
    <property type="term" value="C:membrane"/>
    <property type="evidence" value="ECO:0007669"/>
    <property type="project" value="UniProtKB-SubCell"/>
</dbReference>
<feature type="transmembrane region" description="Helical" evidence="7">
    <location>
        <begin position="96"/>
        <end position="116"/>
    </location>
</feature>
<dbReference type="GO" id="GO:0047360">
    <property type="term" value="F:undecaprenyl-phosphate galactose phosphotransferase activity"/>
    <property type="evidence" value="ECO:0007669"/>
    <property type="project" value="UniProtKB-EC"/>
</dbReference>
<dbReference type="Proteomes" id="UP000031843">
    <property type="component" value="Chromosome secondary"/>
</dbReference>
<dbReference type="NCBIfam" id="TIGR03025">
    <property type="entry name" value="EPS_sugtrans"/>
    <property type="match status" value="1"/>
</dbReference>
<dbReference type="Gene3D" id="3.40.50.720">
    <property type="entry name" value="NAD(P)-binding Rossmann-like Domain"/>
    <property type="match status" value="1"/>
</dbReference>
<feature type="transmembrane region" description="Helical" evidence="7">
    <location>
        <begin position="33"/>
        <end position="51"/>
    </location>
</feature>
<organism evidence="9 10">
    <name type="scientific">Cupriavidus basilensis</name>
    <dbReference type="NCBI Taxonomy" id="68895"/>
    <lineage>
        <taxon>Bacteria</taxon>
        <taxon>Pseudomonadati</taxon>
        <taxon>Pseudomonadota</taxon>
        <taxon>Betaproteobacteria</taxon>
        <taxon>Burkholderiales</taxon>
        <taxon>Burkholderiaceae</taxon>
        <taxon>Cupriavidus</taxon>
    </lineage>
</organism>
<feature type="domain" description="Bacterial sugar transferase" evidence="8">
    <location>
        <begin position="294"/>
        <end position="477"/>
    </location>
</feature>
<feature type="transmembrane region" description="Helical" evidence="7">
    <location>
        <begin position="63"/>
        <end position="84"/>
    </location>
</feature>
<dbReference type="EC" id="2.7.8.6" evidence="9"/>
<keyword evidence="4 7" id="KW-0812">Transmembrane</keyword>
<dbReference type="STRING" id="68895.RR42_s2870"/>
<keyword evidence="5 7" id="KW-1133">Transmembrane helix</keyword>
<comment type="similarity">
    <text evidence="2">Belongs to the bacterial sugar transferase family.</text>
</comment>
<dbReference type="PANTHER" id="PTHR30576:SF0">
    <property type="entry name" value="UNDECAPRENYL-PHOSPHATE N-ACETYLGALACTOSAMINYL 1-PHOSPHATE TRANSFERASE-RELATED"/>
    <property type="match status" value="1"/>
</dbReference>
<evidence type="ECO:0000256" key="2">
    <source>
        <dbReference type="ARBA" id="ARBA00006464"/>
    </source>
</evidence>
<feature type="transmembrane region" description="Helical" evidence="7">
    <location>
        <begin position="128"/>
        <end position="146"/>
    </location>
</feature>
<evidence type="ECO:0000256" key="4">
    <source>
        <dbReference type="ARBA" id="ARBA00022692"/>
    </source>
</evidence>
<evidence type="ECO:0000259" key="8">
    <source>
        <dbReference type="Pfam" id="PF02397"/>
    </source>
</evidence>
<dbReference type="InterPro" id="IPR036291">
    <property type="entry name" value="NAD(P)-bd_dom_sf"/>
</dbReference>
<dbReference type="InterPro" id="IPR017475">
    <property type="entry name" value="EPS_sugar_tfrase"/>
</dbReference>
<reference evidence="9 10" key="1">
    <citation type="journal article" date="2015" name="Genome Announc.">
        <title>Complete Genome Sequence of Cupriavidus basilensis 4G11, Isolated from the Oak Ridge Field Research Center Site.</title>
        <authorList>
            <person name="Ray J."/>
            <person name="Waters R.J."/>
            <person name="Skerker J.M."/>
            <person name="Kuehl J.V."/>
            <person name="Price M.N."/>
            <person name="Huang J."/>
            <person name="Chakraborty R."/>
            <person name="Arkin A.P."/>
            <person name="Deutschbauer A."/>
        </authorList>
    </citation>
    <scope>NUCLEOTIDE SEQUENCE [LARGE SCALE GENOMIC DNA]</scope>
    <source>
        <strain evidence="9">4G11</strain>
    </source>
</reference>
<keyword evidence="10" id="KW-1185">Reference proteome</keyword>
<dbReference type="InterPro" id="IPR003362">
    <property type="entry name" value="Bact_transf"/>
</dbReference>
<name>A0A0C4YV51_9BURK</name>
<gene>
    <name evidence="9" type="ORF">RR42_s2870</name>
</gene>
<dbReference type="PANTHER" id="PTHR30576">
    <property type="entry name" value="COLANIC BIOSYNTHESIS UDP-GLUCOSE LIPID CARRIER TRANSFERASE"/>
    <property type="match status" value="1"/>
</dbReference>
<evidence type="ECO:0000256" key="5">
    <source>
        <dbReference type="ARBA" id="ARBA00022989"/>
    </source>
</evidence>
<dbReference type="KEGG" id="cbw:RR42_s2870"/>
<dbReference type="SUPFAM" id="SSF51735">
    <property type="entry name" value="NAD(P)-binding Rossmann-fold domains"/>
    <property type="match status" value="1"/>
</dbReference>
<dbReference type="NCBIfam" id="TIGR03023">
    <property type="entry name" value="WcaJ_sugtrans"/>
    <property type="match status" value="1"/>
</dbReference>
<evidence type="ECO:0000256" key="7">
    <source>
        <dbReference type="SAM" id="Phobius"/>
    </source>
</evidence>
<dbReference type="InterPro" id="IPR017473">
    <property type="entry name" value="Undecaprenyl-P_gluc_Ptfrase"/>
</dbReference>
<dbReference type="Pfam" id="PF13727">
    <property type="entry name" value="CoA_binding_3"/>
    <property type="match status" value="1"/>
</dbReference>
<keyword evidence="3 9" id="KW-0808">Transferase</keyword>
<evidence type="ECO:0000256" key="3">
    <source>
        <dbReference type="ARBA" id="ARBA00022679"/>
    </source>
</evidence>
<dbReference type="EMBL" id="CP010537">
    <property type="protein sequence ID" value="AJG24451.1"/>
    <property type="molecule type" value="Genomic_DNA"/>
</dbReference>
<proteinExistence type="inferred from homology"/>
<dbReference type="AlphaFoldDB" id="A0A0C4YV51"/>
<evidence type="ECO:0000256" key="6">
    <source>
        <dbReference type="ARBA" id="ARBA00023136"/>
    </source>
</evidence>
<dbReference type="Pfam" id="PF02397">
    <property type="entry name" value="Bac_transf"/>
    <property type="match status" value="1"/>
</dbReference>
<protein>
    <submittedName>
        <fullName evidence="9">Undecaprenyl-phosphate galactosephosphotransferase</fullName>
        <ecNumber evidence="9">2.7.8.6</ecNumber>
    </submittedName>
</protein>
<feature type="transmembrane region" description="Helical" evidence="7">
    <location>
        <begin position="300"/>
        <end position="320"/>
    </location>
</feature>
<accession>A0A0C4YV51</accession>
<sequence length="485" mass="54044">MKEVKKAVRQRVVKKREKAGKNGERNMLKIEGLLARLLDVALVFAGAAIASHMRFNDMSQRTFYDVFIALSVAFTLALFPAFGIYESWRGRSKIGLAGHIALAWLLVQFSGVMVLFSLHHIDIISRLWFVYWTGSTGAMLIVSRLMTHAVLGQVRSAGMNLHKVAVVGCGAHCSAVIRRGVAAPASGFRVVAAFNVAPQGGSLNAKVPTFDDRAAFHRYIRSQDIHELWLALPLSEERVILEFVEEFRDELVNVRFMPDLHSLALFDSGTIELIGMPAINLVASPLSATALRQKDVFDRLFAAAALIGLSPLLIAIAIAVKLSSRGPVLFRQKRKSTDGRIFTIYKFRSMRTHAEAPGVVTQAKRGDPRITRVGAFLRRTSLDELPQFFNVLRGDMSVVGPRPHAIEHDDQYQKLVSGYIHRYRVKPGITGWAQVNGYRGETDRIEKMEGRIACDLYYLGNWSFALDMRIIAATVVKGLVHRNAY</sequence>
<evidence type="ECO:0000313" key="9">
    <source>
        <dbReference type="EMBL" id="AJG24451.1"/>
    </source>
</evidence>
<evidence type="ECO:0000313" key="10">
    <source>
        <dbReference type="Proteomes" id="UP000031843"/>
    </source>
</evidence>
<evidence type="ECO:0000256" key="1">
    <source>
        <dbReference type="ARBA" id="ARBA00004141"/>
    </source>
</evidence>
<keyword evidence="6 7" id="KW-0472">Membrane</keyword>
<comment type="subcellular location">
    <subcellularLocation>
        <location evidence="1">Membrane</location>
        <topology evidence="1">Multi-pass membrane protein</topology>
    </subcellularLocation>
</comment>